<evidence type="ECO:0000313" key="3">
    <source>
        <dbReference type="Proteomes" id="UP001428341"/>
    </source>
</evidence>
<dbReference type="EMBL" id="JBCGBO010000003">
    <property type="protein sequence ID" value="KAK9214749.1"/>
    <property type="molecule type" value="Genomic_DNA"/>
</dbReference>
<organism evidence="2 3">
    <name type="scientific">Citrus x changshan-huyou</name>
    <dbReference type="NCBI Taxonomy" id="2935761"/>
    <lineage>
        <taxon>Eukaryota</taxon>
        <taxon>Viridiplantae</taxon>
        <taxon>Streptophyta</taxon>
        <taxon>Embryophyta</taxon>
        <taxon>Tracheophyta</taxon>
        <taxon>Spermatophyta</taxon>
        <taxon>Magnoliopsida</taxon>
        <taxon>eudicotyledons</taxon>
        <taxon>Gunneridae</taxon>
        <taxon>Pentapetalae</taxon>
        <taxon>rosids</taxon>
        <taxon>malvids</taxon>
        <taxon>Sapindales</taxon>
        <taxon>Rutaceae</taxon>
        <taxon>Aurantioideae</taxon>
        <taxon>Citrus</taxon>
    </lineage>
</organism>
<accession>A0AAP0MLX9</accession>
<feature type="compositionally biased region" description="Low complexity" evidence="1">
    <location>
        <begin position="314"/>
        <end position="325"/>
    </location>
</feature>
<feature type="region of interest" description="Disordered" evidence="1">
    <location>
        <begin position="312"/>
        <end position="344"/>
    </location>
</feature>
<evidence type="ECO:0000256" key="1">
    <source>
        <dbReference type="SAM" id="MobiDB-lite"/>
    </source>
</evidence>
<keyword evidence="3" id="KW-1185">Reference proteome</keyword>
<dbReference type="AlphaFoldDB" id="A0AAP0MLX9"/>
<reference evidence="2 3" key="1">
    <citation type="submission" date="2024-05" db="EMBL/GenBank/DDBJ databases">
        <title>Haplotype-resolved chromosome-level genome assembly of Huyou (Citrus changshanensis).</title>
        <authorList>
            <person name="Miao C."/>
            <person name="Chen W."/>
            <person name="Wu Y."/>
            <person name="Wang L."/>
            <person name="Zhao S."/>
            <person name="Grierson D."/>
            <person name="Xu C."/>
            <person name="Chen K."/>
        </authorList>
    </citation>
    <scope>NUCLEOTIDE SEQUENCE [LARGE SCALE GENOMIC DNA]</scope>
    <source>
        <strain evidence="2">01-14</strain>
        <tissue evidence="2">Leaf</tissue>
    </source>
</reference>
<name>A0AAP0MLX9_9ROSI</name>
<dbReference type="Proteomes" id="UP001428341">
    <property type="component" value="Unassembled WGS sequence"/>
</dbReference>
<proteinExistence type="predicted"/>
<sequence>MKEIFAIGEEVDNAIEKIEFAQLRSLSLGNLPEVTSFCREVETPSASPNRQVSQEESTVYCSSEITLDISTLLFNEKVALPNLEALEISEINVDKIWHYNHLPNNENDQLGIPTQQPLSTVLAISFSTRRDELSTYVGGIRIAFNKPDLCSILGIAYGGLDLYTARKELSFSDFRHVDGVRNICRRRDLSDDICSLSFRSQFLPFQVQILYIILQHMVTPRQGHTDEITRLDIHLLDSLIRRRHPIFLETRKLGREIISAIGFFKKRGKWEKTTSSKNEDTLLVPEDDRMLNDVYSEDELPDFHLGARPRVPRRAAAPAAPAAAASQDDEPTETAVPPAASAVPKDRFQQLLNRVDGLSQQQQQLRYDFATFRE</sequence>
<evidence type="ECO:0000313" key="2">
    <source>
        <dbReference type="EMBL" id="KAK9214749.1"/>
    </source>
</evidence>
<gene>
    <name evidence="2" type="ORF">WN944_006748</name>
</gene>
<comment type="caution">
    <text evidence="2">The sequence shown here is derived from an EMBL/GenBank/DDBJ whole genome shotgun (WGS) entry which is preliminary data.</text>
</comment>
<protein>
    <submittedName>
        <fullName evidence="2">Uncharacterized protein</fullName>
    </submittedName>
</protein>